<dbReference type="InParanoid" id="G0QRY9"/>
<dbReference type="GeneID" id="14908171"/>
<dbReference type="GO" id="GO:0004222">
    <property type="term" value="F:metalloendopeptidase activity"/>
    <property type="evidence" value="ECO:0007669"/>
    <property type="project" value="UniProtKB-EC"/>
</dbReference>
<dbReference type="EC" id="3.4.24.56" evidence="1"/>
<dbReference type="AlphaFoldDB" id="G0QRY9"/>
<keyword evidence="1" id="KW-0378">Hydrolase</keyword>
<organism evidence="1 2">
    <name type="scientific">Ichthyophthirius multifiliis</name>
    <name type="common">White spot disease agent</name>
    <name type="synonym">Ich</name>
    <dbReference type="NCBI Taxonomy" id="5932"/>
    <lineage>
        <taxon>Eukaryota</taxon>
        <taxon>Sar</taxon>
        <taxon>Alveolata</taxon>
        <taxon>Ciliophora</taxon>
        <taxon>Intramacronucleata</taxon>
        <taxon>Oligohymenophorea</taxon>
        <taxon>Hymenostomatida</taxon>
        <taxon>Ophryoglenina</taxon>
        <taxon>Ichthyophthirius</taxon>
    </lineage>
</organism>
<dbReference type="Proteomes" id="UP000008983">
    <property type="component" value="Unassembled WGS sequence"/>
</dbReference>
<evidence type="ECO:0000313" key="2">
    <source>
        <dbReference type="Proteomes" id="UP000008983"/>
    </source>
</evidence>
<gene>
    <name evidence="1" type="ORF">IMG5_098550</name>
</gene>
<reference evidence="1 2" key="1">
    <citation type="submission" date="2011-07" db="EMBL/GenBank/DDBJ databases">
        <authorList>
            <person name="Coyne R."/>
            <person name="Brami D."/>
            <person name="Johnson J."/>
            <person name="Hostetler J."/>
            <person name="Hannick L."/>
            <person name="Clark T."/>
            <person name="Cassidy-Hanley D."/>
            <person name="Inman J."/>
        </authorList>
    </citation>
    <scope>NUCLEOTIDE SEQUENCE [LARGE SCALE GENOMIC DNA]</scope>
    <source>
        <strain evidence="1 2">G5</strain>
    </source>
</reference>
<dbReference type="Gene3D" id="3.30.830.10">
    <property type="entry name" value="Metalloenzyme, LuxS/M16 peptidase-like"/>
    <property type="match status" value="1"/>
</dbReference>
<sequence>MFRRTQYNIYQNINKILDENSTLNHGALWLGDYTAALDNYFKLNKNHLKKKYQSKTDIIKPKNDKFNYEYYNLENGIKVLIAVANKTEQIGASLTIKGVGSYQDPKDIIYYFYNILQLLMILSQKVYIKMDKQME</sequence>
<protein>
    <submittedName>
        <fullName evidence="1">Insulin-degrading enzyme, putative</fullName>
        <ecNumber evidence="1">3.4.24.56</ecNumber>
    </submittedName>
</protein>
<dbReference type="EMBL" id="GL983803">
    <property type="protein sequence ID" value="EGR32019.1"/>
    <property type="molecule type" value="Genomic_DNA"/>
</dbReference>
<evidence type="ECO:0000313" key="1">
    <source>
        <dbReference type="EMBL" id="EGR32019.1"/>
    </source>
</evidence>
<accession>G0QRY9</accession>
<name>G0QRY9_ICHMU</name>
<dbReference type="RefSeq" id="XP_004035505.1">
    <property type="nucleotide sequence ID" value="XM_004035457.1"/>
</dbReference>
<proteinExistence type="predicted"/>
<keyword evidence="2" id="KW-1185">Reference proteome</keyword>